<evidence type="ECO:0000313" key="2">
    <source>
        <dbReference type="EMBL" id="CAF1652984.1"/>
    </source>
</evidence>
<organism evidence="2 5">
    <name type="scientific">Didymodactylos carnosus</name>
    <dbReference type="NCBI Taxonomy" id="1234261"/>
    <lineage>
        <taxon>Eukaryota</taxon>
        <taxon>Metazoa</taxon>
        <taxon>Spiralia</taxon>
        <taxon>Gnathifera</taxon>
        <taxon>Rotifera</taxon>
        <taxon>Eurotatoria</taxon>
        <taxon>Bdelloidea</taxon>
        <taxon>Philodinida</taxon>
        <taxon>Philodinidae</taxon>
        <taxon>Didymodactylos</taxon>
    </lineage>
</organism>
<protein>
    <submittedName>
        <fullName evidence="2">Uncharacterized protein</fullName>
    </submittedName>
</protein>
<sequence length="66" mass="6301">MSIIAGAAAAPVAGQVAEAAVGKPQGLPIASLPEQVDVGATIKEGAARIGQALQGNIGEAIKLPGS</sequence>
<proteinExistence type="predicted"/>
<comment type="caution">
    <text evidence="2">The sequence shown here is derived from an EMBL/GenBank/DDBJ whole genome shotgun (WGS) entry which is preliminary data.</text>
</comment>
<dbReference type="EMBL" id="CAJNOK010003181">
    <property type="protein sequence ID" value="CAF0890929.1"/>
    <property type="molecule type" value="Genomic_DNA"/>
</dbReference>
<name>A0A816EV28_9BILA</name>
<evidence type="ECO:0000313" key="4">
    <source>
        <dbReference type="EMBL" id="CAF4585088.1"/>
    </source>
</evidence>
<dbReference type="EMBL" id="CAJOBC010123551">
    <property type="protein sequence ID" value="CAF4585088.1"/>
    <property type="molecule type" value="Genomic_DNA"/>
</dbReference>
<dbReference type="Proteomes" id="UP000682733">
    <property type="component" value="Unassembled WGS sequence"/>
</dbReference>
<dbReference type="Proteomes" id="UP000677228">
    <property type="component" value="Unassembled WGS sequence"/>
</dbReference>
<evidence type="ECO:0000313" key="5">
    <source>
        <dbReference type="Proteomes" id="UP000663829"/>
    </source>
</evidence>
<evidence type="ECO:0000313" key="3">
    <source>
        <dbReference type="EMBL" id="CAF3673223.1"/>
    </source>
</evidence>
<dbReference type="EMBL" id="CAJOBA010003181">
    <property type="protein sequence ID" value="CAF3673223.1"/>
    <property type="molecule type" value="Genomic_DNA"/>
</dbReference>
<dbReference type="Proteomes" id="UP000663829">
    <property type="component" value="Unassembled WGS sequence"/>
</dbReference>
<dbReference type="Proteomes" id="UP000681722">
    <property type="component" value="Unassembled WGS sequence"/>
</dbReference>
<dbReference type="AlphaFoldDB" id="A0A816EV28"/>
<accession>A0A816EV28</accession>
<evidence type="ECO:0000313" key="1">
    <source>
        <dbReference type="EMBL" id="CAF0890929.1"/>
    </source>
</evidence>
<dbReference type="EMBL" id="CAJNOQ010052306">
    <property type="protein sequence ID" value="CAF1652984.1"/>
    <property type="molecule type" value="Genomic_DNA"/>
</dbReference>
<keyword evidence="5" id="KW-1185">Reference proteome</keyword>
<gene>
    <name evidence="2" type="ORF">GPM918_LOCUS45618</name>
    <name evidence="1" type="ORF">OVA965_LOCUS9124</name>
    <name evidence="4" type="ORF">SRO942_LOCUS48284</name>
    <name evidence="3" type="ORF">TMI583_LOCUS9118</name>
</gene>
<reference evidence="2" key="1">
    <citation type="submission" date="2021-02" db="EMBL/GenBank/DDBJ databases">
        <authorList>
            <person name="Nowell W R."/>
        </authorList>
    </citation>
    <scope>NUCLEOTIDE SEQUENCE</scope>
</reference>